<evidence type="ECO:0000256" key="1">
    <source>
        <dbReference type="SAM" id="SignalP"/>
    </source>
</evidence>
<evidence type="ECO:0000313" key="3">
    <source>
        <dbReference type="Proteomes" id="UP000256310"/>
    </source>
</evidence>
<evidence type="ECO:0008006" key="4">
    <source>
        <dbReference type="Google" id="ProtNLM"/>
    </source>
</evidence>
<reference evidence="2 3" key="1">
    <citation type="submission" date="2018-07" db="EMBL/GenBank/DDBJ databases">
        <title>Genomic Encyclopedia of Type Strains, Phase IV (KMG-IV): sequencing the most valuable type-strain genomes for metagenomic binning, comparative biology and taxonomic classification.</title>
        <authorList>
            <person name="Goeker M."/>
        </authorList>
    </citation>
    <scope>NUCLEOTIDE SEQUENCE [LARGE SCALE GENOMIC DNA]</scope>
    <source>
        <strain evidence="2 3">DSM 26725</strain>
    </source>
</reference>
<feature type="signal peptide" evidence="1">
    <location>
        <begin position="1"/>
        <end position="18"/>
    </location>
</feature>
<dbReference type="PROSITE" id="PS51257">
    <property type="entry name" value="PROKAR_LIPOPROTEIN"/>
    <property type="match status" value="1"/>
</dbReference>
<accession>A0A3D9FD41</accession>
<dbReference type="OrthoDB" id="7594780at2"/>
<evidence type="ECO:0000313" key="2">
    <source>
        <dbReference type="EMBL" id="RED15745.1"/>
    </source>
</evidence>
<feature type="chain" id="PRO_5017621487" description="Lipoprotein" evidence="1">
    <location>
        <begin position="19"/>
        <end position="167"/>
    </location>
</feature>
<keyword evidence="3" id="KW-1185">Reference proteome</keyword>
<organism evidence="2 3">
    <name type="scientific">Parasphingopyxis lamellibrachiae</name>
    <dbReference type="NCBI Taxonomy" id="680125"/>
    <lineage>
        <taxon>Bacteria</taxon>
        <taxon>Pseudomonadati</taxon>
        <taxon>Pseudomonadota</taxon>
        <taxon>Alphaproteobacteria</taxon>
        <taxon>Sphingomonadales</taxon>
        <taxon>Sphingomonadaceae</taxon>
        <taxon>Parasphingopyxis</taxon>
    </lineage>
</organism>
<sequence>MRICASLLPLPILLLACAGPEGEAPSLAPRPIENILDEPVHAIEPVESSSDAALAAEIDTLVRQAEAGHNAFAENFPATRDAVTAAAGRSLESESWIEAQLALSALDSARSSTVEALGLLDGILAGQALTGAPSETQRLLAARERVAALYDEQNALYDPLNAMLRTR</sequence>
<dbReference type="AlphaFoldDB" id="A0A3D9FD41"/>
<comment type="caution">
    <text evidence="2">The sequence shown here is derived from an EMBL/GenBank/DDBJ whole genome shotgun (WGS) entry which is preliminary data.</text>
</comment>
<protein>
    <recommendedName>
        <fullName evidence="4">Lipoprotein</fullName>
    </recommendedName>
</protein>
<dbReference type="RefSeq" id="WP_116235225.1">
    <property type="nucleotide sequence ID" value="NZ_QRDP01000004.1"/>
</dbReference>
<dbReference type="Proteomes" id="UP000256310">
    <property type="component" value="Unassembled WGS sequence"/>
</dbReference>
<keyword evidence="1" id="KW-0732">Signal</keyword>
<proteinExistence type="predicted"/>
<dbReference type="EMBL" id="QRDP01000004">
    <property type="protein sequence ID" value="RED15745.1"/>
    <property type="molecule type" value="Genomic_DNA"/>
</dbReference>
<gene>
    <name evidence="2" type="ORF">DFR46_0749</name>
</gene>
<name>A0A3D9FD41_9SPHN</name>